<feature type="transmembrane region" description="Helical" evidence="2">
    <location>
        <begin position="161"/>
        <end position="182"/>
    </location>
</feature>
<proteinExistence type="predicted"/>
<dbReference type="InParanoid" id="J9DA58"/>
<name>J9DA58_EDHAE</name>
<dbReference type="HOGENOM" id="CLU_1077787_0_0_1"/>
<evidence type="ECO:0000313" key="3">
    <source>
        <dbReference type="EMBL" id="EJW04399.1"/>
    </source>
</evidence>
<evidence type="ECO:0000313" key="4">
    <source>
        <dbReference type="Proteomes" id="UP000003163"/>
    </source>
</evidence>
<feature type="region of interest" description="Disordered" evidence="1">
    <location>
        <begin position="1"/>
        <end position="20"/>
    </location>
</feature>
<evidence type="ECO:0000256" key="1">
    <source>
        <dbReference type="SAM" id="MobiDB-lite"/>
    </source>
</evidence>
<keyword evidence="2" id="KW-0472">Membrane</keyword>
<feature type="compositionally biased region" description="Basic and acidic residues" evidence="1">
    <location>
        <begin position="74"/>
        <end position="85"/>
    </location>
</feature>
<organism evidence="3 4">
    <name type="scientific">Edhazardia aedis (strain USNM 41457)</name>
    <name type="common">Microsporidian parasite</name>
    <dbReference type="NCBI Taxonomy" id="1003232"/>
    <lineage>
        <taxon>Eukaryota</taxon>
        <taxon>Fungi</taxon>
        <taxon>Fungi incertae sedis</taxon>
        <taxon>Microsporidia</taxon>
        <taxon>Edhazardia</taxon>
    </lineage>
</organism>
<dbReference type="AlphaFoldDB" id="J9DA58"/>
<reference evidence="3 4" key="1">
    <citation type="submission" date="2011-08" db="EMBL/GenBank/DDBJ databases">
        <authorList>
            <person name="Liu Z.J."/>
            <person name="Shi F.L."/>
            <person name="Lu J.Q."/>
            <person name="Li M."/>
            <person name="Wang Z.L."/>
        </authorList>
    </citation>
    <scope>NUCLEOTIDE SEQUENCE [LARGE SCALE GENOMIC DNA]</scope>
    <source>
        <strain evidence="3 4">USNM 41457</strain>
    </source>
</reference>
<gene>
    <name evidence="3" type="ORF">EDEG_01363</name>
</gene>
<keyword evidence="2" id="KW-0812">Transmembrane</keyword>
<feature type="compositionally biased region" description="Basic residues" evidence="1">
    <location>
        <begin position="9"/>
        <end position="19"/>
    </location>
</feature>
<feature type="compositionally biased region" description="Polar residues" evidence="1">
    <location>
        <begin position="88"/>
        <end position="100"/>
    </location>
</feature>
<accession>J9DA58</accession>
<dbReference type="EMBL" id="AFBI03000019">
    <property type="protein sequence ID" value="EJW04399.1"/>
    <property type="molecule type" value="Genomic_DNA"/>
</dbReference>
<keyword evidence="4" id="KW-1185">Reference proteome</keyword>
<keyword evidence="2" id="KW-1133">Transmembrane helix</keyword>
<dbReference type="Proteomes" id="UP000003163">
    <property type="component" value="Unassembled WGS sequence"/>
</dbReference>
<sequence length="258" mass="29882">MGIIISKNGKARRNRRNRGGSHEDIKFEEIQFNVDDEPFLQEVDCLQKMFQREIYPHNESNIFVVAAEFHESSEKRAQDNDETKHNAQKTTFSNLETNIGSPRLVGNSKSHSNGAEIQKISLGSIEVLKRFENTSQSSVRSIETKHKNFIGKLITSSTCSALHAVLHLMHPTFFYFFLLIVVKITTNPNEIKARVVVCFVMFLVDVLITAYMLAIFYIDKHSIQKNLKKKKSWFLVRYFIFCFCCLIICFINIYAFYT</sequence>
<reference evidence="4" key="2">
    <citation type="submission" date="2015-07" db="EMBL/GenBank/DDBJ databases">
        <title>Contrasting host-pathogen interactions and genome evolution in two generalist and specialist microsporidian pathogens of mosquitoes.</title>
        <authorList>
            <consortium name="The Broad Institute Genomics Platform"/>
            <consortium name="The Broad Institute Genome Sequencing Center for Infectious Disease"/>
            <person name="Cuomo C.A."/>
            <person name="Sanscrainte N.D."/>
            <person name="Goldberg J.M."/>
            <person name="Heiman D."/>
            <person name="Young S."/>
            <person name="Zeng Q."/>
            <person name="Becnel J.J."/>
            <person name="Birren B.W."/>
        </authorList>
    </citation>
    <scope>NUCLEOTIDE SEQUENCE [LARGE SCALE GENOMIC DNA]</scope>
    <source>
        <strain evidence="4">USNM 41457</strain>
    </source>
</reference>
<dbReference type="VEuPathDB" id="MicrosporidiaDB:EDEG_01363"/>
<comment type="caution">
    <text evidence="3">The sequence shown here is derived from an EMBL/GenBank/DDBJ whole genome shotgun (WGS) entry which is preliminary data.</text>
</comment>
<protein>
    <submittedName>
        <fullName evidence="3">Uncharacterized protein</fullName>
    </submittedName>
</protein>
<evidence type="ECO:0000256" key="2">
    <source>
        <dbReference type="SAM" id="Phobius"/>
    </source>
</evidence>
<feature type="region of interest" description="Disordered" evidence="1">
    <location>
        <begin position="74"/>
        <end position="112"/>
    </location>
</feature>
<feature type="transmembrane region" description="Helical" evidence="2">
    <location>
        <begin position="238"/>
        <end position="257"/>
    </location>
</feature>
<feature type="transmembrane region" description="Helical" evidence="2">
    <location>
        <begin position="194"/>
        <end position="218"/>
    </location>
</feature>